<evidence type="ECO:0000313" key="3">
    <source>
        <dbReference type="EMBL" id="KAG2221142.1"/>
    </source>
</evidence>
<dbReference type="AlphaFoldDB" id="A0A8H7S3L6"/>
<feature type="compositionally biased region" description="Polar residues" evidence="2">
    <location>
        <begin position="455"/>
        <end position="467"/>
    </location>
</feature>
<feature type="coiled-coil region" evidence="1">
    <location>
        <begin position="102"/>
        <end position="129"/>
    </location>
</feature>
<feature type="region of interest" description="Disordered" evidence="2">
    <location>
        <begin position="1"/>
        <end position="93"/>
    </location>
</feature>
<reference evidence="3 4" key="1">
    <citation type="submission" date="2020-12" db="EMBL/GenBank/DDBJ databases">
        <title>Metabolic potential, ecology and presence of endohyphal bacteria is reflected in genomic diversity of Mucoromycotina.</title>
        <authorList>
            <person name="Muszewska A."/>
            <person name="Okrasinska A."/>
            <person name="Steczkiewicz K."/>
            <person name="Drgas O."/>
            <person name="Orlowska M."/>
            <person name="Perlinska-Lenart U."/>
            <person name="Aleksandrzak-Piekarczyk T."/>
            <person name="Szatraj K."/>
            <person name="Zielenkiewicz U."/>
            <person name="Pilsyk S."/>
            <person name="Malc E."/>
            <person name="Mieczkowski P."/>
            <person name="Kruszewska J.S."/>
            <person name="Biernat P."/>
            <person name="Pawlowska J."/>
        </authorList>
    </citation>
    <scope>NUCLEOTIDE SEQUENCE [LARGE SCALE GENOMIC DNA]</scope>
    <source>
        <strain evidence="3 4">CBS 142.35</strain>
    </source>
</reference>
<protein>
    <submittedName>
        <fullName evidence="3">Uncharacterized protein</fullName>
    </submittedName>
</protein>
<evidence type="ECO:0000313" key="4">
    <source>
        <dbReference type="Proteomes" id="UP000646827"/>
    </source>
</evidence>
<feature type="compositionally biased region" description="Basic and acidic residues" evidence="2">
    <location>
        <begin position="410"/>
        <end position="426"/>
    </location>
</feature>
<organism evidence="3 4">
    <name type="scientific">Circinella minor</name>
    <dbReference type="NCBI Taxonomy" id="1195481"/>
    <lineage>
        <taxon>Eukaryota</taxon>
        <taxon>Fungi</taxon>
        <taxon>Fungi incertae sedis</taxon>
        <taxon>Mucoromycota</taxon>
        <taxon>Mucoromycotina</taxon>
        <taxon>Mucoromycetes</taxon>
        <taxon>Mucorales</taxon>
        <taxon>Lichtheimiaceae</taxon>
        <taxon>Circinella</taxon>
    </lineage>
</organism>
<feature type="compositionally biased region" description="Low complexity" evidence="2">
    <location>
        <begin position="55"/>
        <end position="71"/>
    </location>
</feature>
<evidence type="ECO:0000256" key="2">
    <source>
        <dbReference type="SAM" id="MobiDB-lite"/>
    </source>
</evidence>
<feature type="region of interest" description="Disordered" evidence="2">
    <location>
        <begin position="342"/>
        <end position="383"/>
    </location>
</feature>
<gene>
    <name evidence="3" type="ORF">INT45_004451</name>
</gene>
<feature type="compositionally biased region" description="Low complexity" evidence="2">
    <location>
        <begin position="81"/>
        <end position="93"/>
    </location>
</feature>
<accession>A0A8H7S3L6</accession>
<keyword evidence="4" id="KW-1185">Reference proteome</keyword>
<proteinExistence type="predicted"/>
<feature type="compositionally biased region" description="Acidic residues" evidence="2">
    <location>
        <begin position="427"/>
        <end position="446"/>
    </location>
</feature>
<keyword evidence="1" id="KW-0175">Coiled coil</keyword>
<sequence>MSPTPSVAIAATASQQFPPTPQSTPRNSSSSALPRFSVNSNLMNYSIPKNEPENTTQKQKSPSSLSSSPTTVTQNNKHSTDITAADTTDTSIGAGEKREIRRGNSSTRARQLENQIESLTLQNVKLQRTNRLLKVDTDNLIKQKTQPLQETIRDLTLTNVQLQRATRLLQQDLDEKTVSLENFKREQIMQMKSVGPEYEYLVQMVNVLHRQISGNPTCDETCCFTLEPISQSTMVMTLPPENEQQEMEAQHICRPIVHSSISQGSYAMELENKILRLEQVIEELDTEKDQILRQQTYKDNDIETLKRELRIKDDIVSQLEGDFLNLEEQLARLQQELNERRDMSYREETIRPQPTAQPRGGAVEEQVHDPKRQSQLLMATKRRSLAIKDTEALERMLRGDLQQSSSEDEPSLKENSEPRNHINNDHNDDDDDSEEDENMDDDDDNASVETDRDTNMTTPPRSTSPRQQFEDEVMVTAKSAISEKQPIQQDRRRVLSFLSCGVLPCAYPTEVSHPIPKLEDNDPFAPFTLMTIFLGLAAQMGITDDWTVPITLAALVSGFLWSGAAKGVQLKLKFK</sequence>
<feature type="region of interest" description="Disordered" evidence="2">
    <location>
        <begin position="398"/>
        <end position="469"/>
    </location>
</feature>
<dbReference type="OrthoDB" id="2265577at2759"/>
<name>A0A8H7S3L6_9FUNG</name>
<evidence type="ECO:0000256" key="1">
    <source>
        <dbReference type="SAM" id="Coils"/>
    </source>
</evidence>
<comment type="caution">
    <text evidence="3">The sequence shown here is derived from an EMBL/GenBank/DDBJ whole genome shotgun (WGS) entry which is preliminary data.</text>
</comment>
<dbReference type="EMBL" id="JAEPRB010000118">
    <property type="protein sequence ID" value="KAG2221142.1"/>
    <property type="molecule type" value="Genomic_DNA"/>
</dbReference>
<feature type="compositionally biased region" description="Polar residues" evidence="2">
    <location>
        <begin position="26"/>
        <end position="44"/>
    </location>
</feature>
<dbReference type="Proteomes" id="UP000646827">
    <property type="component" value="Unassembled WGS sequence"/>
</dbReference>